<dbReference type="EMBL" id="CP108264">
    <property type="protein sequence ID" value="WTU78842.1"/>
    <property type="molecule type" value="Genomic_DNA"/>
</dbReference>
<name>A0AAU2K3I2_9ACTN</name>
<dbReference type="InterPro" id="IPR010290">
    <property type="entry name" value="TM_effector"/>
</dbReference>
<feature type="transmembrane region" description="Helical" evidence="8">
    <location>
        <begin position="171"/>
        <end position="191"/>
    </location>
</feature>
<dbReference type="InterPro" id="IPR020846">
    <property type="entry name" value="MFS_dom"/>
</dbReference>
<keyword evidence="2" id="KW-0813">Transport</keyword>
<feature type="transmembrane region" description="Helical" evidence="8">
    <location>
        <begin position="284"/>
        <end position="301"/>
    </location>
</feature>
<sequence length="439" mass="47063">MRRTFQSLSVRNFRLFVLGQLLSVTCTWMMVIAQDWLVLELSGDSGTALGVVTAMQFTPVLLLTLYGGRLADRYDKRRILLLANLASGVLALLLGLWVLLGEMQLWHIWLFALALGTVNSVEAPTRVSFVSEMVGSELLPNASAMSAAYFNVARVVGPAVAGVLIARLDVAAVVLINAASYLGTVVSVALMRPSELHRPAERPRRARVVDGLRYIRGRPDLMLPMALLGVLGLVGYNFQLTLPLLAKTEFHTDSTAFGLLSSALAAGSLLAALVTTARRGRPTALVVTGSALAFGALEALTGLAPNLAVACLLLTLTGFAMMYFAQASNHRVQLGSDPAYRGRVMALYTLVFQGTTPLGAILTGWLSEHRGVRWALYTGGLVSLTAAALALAASTRTHRTRRPRTPRPAPPPATSRRRTPAHPGEDQPPPRHPEGKPAP</sequence>
<feature type="compositionally biased region" description="Basic residues" evidence="7">
    <location>
        <begin position="396"/>
        <end position="405"/>
    </location>
</feature>
<dbReference type="CDD" id="cd06173">
    <property type="entry name" value="MFS_MefA_like"/>
    <property type="match status" value="1"/>
</dbReference>
<feature type="transmembrane region" description="Helical" evidence="8">
    <location>
        <begin position="372"/>
        <end position="394"/>
    </location>
</feature>
<feature type="transmembrane region" description="Helical" evidence="8">
    <location>
        <begin position="258"/>
        <end position="277"/>
    </location>
</feature>
<dbReference type="InterPro" id="IPR036259">
    <property type="entry name" value="MFS_trans_sf"/>
</dbReference>
<keyword evidence="5 8" id="KW-1133">Transmembrane helix</keyword>
<dbReference type="GO" id="GO:0022857">
    <property type="term" value="F:transmembrane transporter activity"/>
    <property type="evidence" value="ECO:0007669"/>
    <property type="project" value="InterPro"/>
</dbReference>
<feature type="transmembrane region" description="Helical" evidence="8">
    <location>
        <begin position="12"/>
        <end position="33"/>
    </location>
</feature>
<dbReference type="SUPFAM" id="SSF103473">
    <property type="entry name" value="MFS general substrate transporter"/>
    <property type="match status" value="1"/>
</dbReference>
<feature type="transmembrane region" description="Helical" evidence="8">
    <location>
        <begin position="45"/>
        <end position="67"/>
    </location>
</feature>
<dbReference type="Pfam" id="PF05977">
    <property type="entry name" value="MFS_3"/>
    <property type="match status" value="1"/>
</dbReference>
<feature type="transmembrane region" description="Helical" evidence="8">
    <location>
        <begin position="346"/>
        <end position="366"/>
    </location>
</feature>
<organism evidence="10">
    <name type="scientific">Streptomyces sp. NBC_00049</name>
    <dbReference type="NCBI Taxonomy" id="2903617"/>
    <lineage>
        <taxon>Bacteria</taxon>
        <taxon>Bacillati</taxon>
        <taxon>Actinomycetota</taxon>
        <taxon>Actinomycetes</taxon>
        <taxon>Kitasatosporales</taxon>
        <taxon>Streptomycetaceae</taxon>
        <taxon>Streptomyces</taxon>
    </lineage>
</organism>
<reference evidence="10" key="1">
    <citation type="submission" date="2022-10" db="EMBL/GenBank/DDBJ databases">
        <title>The complete genomes of actinobacterial strains from the NBC collection.</title>
        <authorList>
            <person name="Joergensen T.S."/>
            <person name="Alvarez Arevalo M."/>
            <person name="Sterndorff E.B."/>
            <person name="Faurdal D."/>
            <person name="Vuksanovic O."/>
            <person name="Mourched A.-S."/>
            <person name="Charusanti P."/>
            <person name="Shaw S."/>
            <person name="Blin K."/>
            <person name="Weber T."/>
        </authorList>
    </citation>
    <scope>NUCLEOTIDE SEQUENCE</scope>
    <source>
        <strain evidence="10">NBC_00049</strain>
    </source>
</reference>
<evidence type="ECO:0000256" key="2">
    <source>
        <dbReference type="ARBA" id="ARBA00022448"/>
    </source>
</evidence>
<feature type="transmembrane region" description="Helical" evidence="8">
    <location>
        <begin position="307"/>
        <end position="325"/>
    </location>
</feature>
<evidence type="ECO:0000256" key="5">
    <source>
        <dbReference type="ARBA" id="ARBA00022989"/>
    </source>
</evidence>
<dbReference type="AlphaFoldDB" id="A0AAU2K3I2"/>
<dbReference type="GO" id="GO:0005886">
    <property type="term" value="C:plasma membrane"/>
    <property type="evidence" value="ECO:0007669"/>
    <property type="project" value="UniProtKB-SubCell"/>
</dbReference>
<evidence type="ECO:0000256" key="7">
    <source>
        <dbReference type="SAM" id="MobiDB-lite"/>
    </source>
</evidence>
<proteinExistence type="predicted"/>
<evidence type="ECO:0000313" key="10">
    <source>
        <dbReference type="EMBL" id="WTU78842.1"/>
    </source>
</evidence>
<evidence type="ECO:0000256" key="8">
    <source>
        <dbReference type="SAM" id="Phobius"/>
    </source>
</evidence>
<feature type="compositionally biased region" description="Basic and acidic residues" evidence="7">
    <location>
        <begin position="423"/>
        <end position="439"/>
    </location>
</feature>
<dbReference type="PANTHER" id="PTHR23513">
    <property type="entry name" value="INTEGRAL MEMBRANE EFFLUX PROTEIN-RELATED"/>
    <property type="match status" value="1"/>
</dbReference>
<evidence type="ECO:0000256" key="3">
    <source>
        <dbReference type="ARBA" id="ARBA00022475"/>
    </source>
</evidence>
<keyword evidence="6 8" id="KW-0472">Membrane</keyword>
<dbReference type="PANTHER" id="PTHR23513:SF11">
    <property type="entry name" value="STAPHYLOFERRIN A TRANSPORTER"/>
    <property type="match status" value="1"/>
</dbReference>
<evidence type="ECO:0000256" key="1">
    <source>
        <dbReference type="ARBA" id="ARBA00004651"/>
    </source>
</evidence>
<gene>
    <name evidence="10" type="ORF">OG327_23495</name>
</gene>
<keyword evidence="3" id="KW-1003">Cell membrane</keyword>
<keyword evidence="4 8" id="KW-0812">Transmembrane</keyword>
<evidence type="ECO:0000256" key="6">
    <source>
        <dbReference type="ARBA" id="ARBA00023136"/>
    </source>
</evidence>
<protein>
    <submittedName>
        <fullName evidence="10">MFS transporter</fullName>
    </submittedName>
</protein>
<comment type="subcellular location">
    <subcellularLocation>
        <location evidence="1">Cell membrane</location>
        <topology evidence="1">Multi-pass membrane protein</topology>
    </subcellularLocation>
</comment>
<dbReference type="Gene3D" id="1.20.1250.20">
    <property type="entry name" value="MFS general substrate transporter like domains"/>
    <property type="match status" value="1"/>
</dbReference>
<feature type="region of interest" description="Disordered" evidence="7">
    <location>
        <begin position="393"/>
        <end position="439"/>
    </location>
</feature>
<feature type="domain" description="Major facilitator superfamily (MFS) profile" evidence="9">
    <location>
        <begin position="1"/>
        <end position="195"/>
    </location>
</feature>
<accession>A0AAU2K3I2</accession>
<feature type="transmembrane region" description="Helical" evidence="8">
    <location>
        <begin position="79"/>
        <end position="100"/>
    </location>
</feature>
<dbReference type="PROSITE" id="PS50850">
    <property type="entry name" value="MFS"/>
    <property type="match status" value="1"/>
</dbReference>
<evidence type="ECO:0000259" key="9">
    <source>
        <dbReference type="PROSITE" id="PS50850"/>
    </source>
</evidence>
<feature type="transmembrane region" description="Helical" evidence="8">
    <location>
        <begin position="221"/>
        <end position="238"/>
    </location>
</feature>
<evidence type="ECO:0000256" key="4">
    <source>
        <dbReference type="ARBA" id="ARBA00022692"/>
    </source>
</evidence>